<dbReference type="AlphaFoldDB" id="A0A1E1LPP6"/>
<evidence type="ECO:0000313" key="2">
    <source>
        <dbReference type="Proteomes" id="UP000178912"/>
    </source>
</evidence>
<keyword evidence="2" id="KW-1185">Reference proteome</keyword>
<reference evidence="2" key="1">
    <citation type="submission" date="2016-03" db="EMBL/GenBank/DDBJ databases">
        <authorList>
            <person name="Guldener U."/>
        </authorList>
    </citation>
    <scope>NUCLEOTIDE SEQUENCE [LARGE SCALE GENOMIC DNA]</scope>
    <source>
        <strain evidence="2">04CH-RAC-A.6.1</strain>
    </source>
</reference>
<organism evidence="1 2">
    <name type="scientific">Rhynchosporium agropyri</name>
    <dbReference type="NCBI Taxonomy" id="914238"/>
    <lineage>
        <taxon>Eukaryota</taxon>
        <taxon>Fungi</taxon>
        <taxon>Dikarya</taxon>
        <taxon>Ascomycota</taxon>
        <taxon>Pezizomycotina</taxon>
        <taxon>Leotiomycetes</taxon>
        <taxon>Helotiales</taxon>
        <taxon>Ploettnerulaceae</taxon>
        <taxon>Rhynchosporium</taxon>
    </lineage>
</organism>
<evidence type="ECO:0000313" key="1">
    <source>
        <dbReference type="EMBL" id="CZT12455.1"/>
    </source>
</evidence>
<gene>
    <name evidence="1" type="ORF">RAG0_16277</name>
</gene>
<name>A0A1E1LPP6_9HELO</name>
<dbReference type="Proteomes" id="UP000178912">
    <property type="component" value="Unassembled WGS sequence"/>
</dbReference>
<dbReference type="EMBL" id="FJUX01000161">
    <property type="protein sequence ID" value="CZT12455.1"/>
    <property type="molecule type" value="Genomic_DNA"/>
</dbReference>
<protein>
    <submittedName>
        <fullName evidence="1">Uncharacterized protein</fullName>
    </submittedName>
</protein>
<sequence>MKIIAMDTSVPVRGSYKGNEFDLSVRMEVWNDIEGVHERAIADGLNGIPIGQSRLKGQYIGVLWYRKIVERRTFDCIEEEFADFLLSEIYW</sequence>
<accession>A0A1E1LPP6</accession>
<proteinExistence type="predicted"/>